<dbReference type="PROSITE" id="PS52015">
    <property type="entry name" value="TONB_CTD"/>
    <property type="match status" value="1"/>
</dbReference>
<name>A0A6G4R264_9CAUL</name>
<reference evidence="7" key="1">
    <citation type="submission" date="2020-02" db="EMBL/GenBank/DDBJ databases">
        <authorList>
            <person name="Gao J."/>
            <person name="Sun J."/>
        </authorList>
    </citation>
    <scope>NUCLEOTIDE SEQUENCE</scope>
    <source>
        <strain evidence="7">602-2</strain>
    </source>
</reference>
<keyword evidence="4 5" id="KW-0472">Membrane</keyword>
<dbReference type="InterPro" id="IPR008756">
    <property type="entry name" value="Peptidase_M56"/>
</dbReference>
<dbReference type="InterPro" id="IPR006260">
    <property type="entry name" value="TonB/TolA_C"/>
</dbReference>
<comment type="subcellular location">
    <subcellularLocation>
        <location evidence="1">Membrane</location>
        <topology evidence="1">Single-pass membrane protein</topology>
    </subcellularLocation>
</comment>
<dbReference type="EMBL" id="JAAKGT010000012">
    <property type="protein sequence ID" value="NGM51872.1"/>
    <property type="molecule type" value="Genomic_DNA"/>
</dbReference>
<evidence type="ECO:0000256" key="5">
    <source>
        <dbReference type="SAM" id="Phobius"/>
    </source>
</evidence>
<dbReference type="Gene3D" id="3.30.1150.10">
    <property type="match status" value="1"/>
</dbReference>
<evidence type="ECO:0000256" key="4">
    <source>
        <dbReference type="ARBA" id="ARBA00023136"/>
    </source>
</evidence>
<protein>
    <submittedName>
        <fullName evidence="7">TonB family protein</fullName>
    </submittedName>
</protein>
<gene>
    <name evidence="7" type="ORF">G5B46_19860</name>
</gene>
<dbReference type="PANTHER" id="PTHR34978">
    <property type="entry name" value="POSSIBLE SENSOR-TRANSDUCER PROTEIN BLAR"/>
    <property type="match status" value="1"/>
</dbReference>
<dbReference type="NCBIfam" id="TIGR01352">
    <property type="entry name" value="tonB_Cterm"/>
    <property type="match status" value="1"/>
</dbReference>
<dbReference type="InterPro" id="IPR037682">
    <property type="entry name" value="TonB_C"/>
</dbReference>
<organism evidence="7">
    <name type="scientific">Caulobacter sp. 602-2</name>
    <dbReference type="NCBI Taxonomy" id="2710887"/>
    <lineage>
        <taxon>Bacteria</taxon>
        <taxon>Pseudomonadati</taxon>
        <taxon>Pseudomonadota</taxon>
        <taxon>Alphaproteobacteria</taxon>
        <taxon>Caulobacterales</taxon>
        <taxon>Caulobacteraceae</taxon>
        <taxon>Caulobacter</taxon>
    </lineage>
</organism>
<sequence>MSGAILEALLRANLALAVAIVAIMLLRKPVRRRFGPLAAYALWLAAPLCALVSLIPIPAPTTVMAPALAFAATAGKAVAPMAAKAPALTTIALVAWEIGVVLTLGLFAVRQARFVRAVGRLTPLDESPSVLRGQHVDAGPLVLGWLRPRIVVPADFADRFEGEARALVLAHEDVHLRRGDATINGLAVALQCLCWFNPLVHMAARALRVDQEIACDAAVIERHPHARRLYAETLLSTVLTADTAPLGCHWPAAGPHPLKERLTMLNAASVTPLRRKAGLALVALLASTAAGAVWAANPAAPALEPAVITRPDWAQKPDANDLARFYPADAVTAKAGGRATITCTVAIAGNLENCRVLGQSDSPYAFGEAAMQLSQIFRMQPKTLDGQPTAGGQVTIPILFSVPQ</sequence>
<dbReference type="GO" id="GO:0016020">
    <property type="term" value="C:membrane"/>
    <property type="evidence" value="ECO:0007669"/>
    <property type="project" value="UniProtKB-SubCell"/>
</dbReference>
<feature type="domain" description="TonB C-terminal" evidence="6">
    <location>
        <begin position="311"/>
        <end position="404"/>
    </location>
</feature>
<proteinExistence type="predicted"/>
<dbReference type="SUPFAM" id="SSF74653">
    <property type="entry name" value="TolA/TonB C-terminal domain"/>
    <property type="match status" value="1"/>
</dbReference>
<dbReference type="PANTHER" id="PTHR34978:SF3">
    <property type="entry name" value="SLR0241 PROTEIN"/>
    <property type="match status" value="1"/>
</dbReference>
<feature type="transmembrane region" description="Helical" evidence="5">
    <location>
        <begin position="277"/>
        <end position="296"/>
    </location>
</feature>
<dbReference type="Pfam" id="PF03544">
    <property type="entry name" value="TonB_C"/>
    <property type="match status" value="1"/>
</dbReference>
<feature type="transmembrane region" description="Helical" evidence="5">
    <location>
        <begin position="38"/>
        <end position="59"/>
    </location>
</feature>
<dbReference type="CDD" id="cd07341">
    <property type="entry name" value="M56_BlaR1_MecR1_like"/>
    <property type="match status" value="1"/>
</dbReference>
<dbReference type="InterPro" id="IPR052173">
    <property type="entry name" value="Beta-lactam_resp_regulator"/>
</dbReference>
<feature type="transmembrane region" description="Helical" evidence="5">
    <location>
        <begin position="6"/>
        <end position="26"/>
    </location>
</feature>
<dbReference type="GO" id="GO:0055085">
    <property type="term" value="P:transmembrane transport"/>
    <property type="evidence" value="ECO:0007669"/>
    <property type="project" value="InterPro"/>
</dbReference>
<accession>A0A6G4R264</accession>
<feature type="transmembrane region" description="Helical" evidence="5">
    <location>
        <begin position="87"/>
        <end position="109"/>
    </location>
</feature>
<evidence type="ECO:0000256" key="2">
    <source>
        <dbReference type="ARBA" id="ARBA00022692"/>
    </source>
</evidence>
<evidence type="ECO:0000259" key="6">
    <source>
        <dbReference type="PROSITE" id="PS52015"/>
    </source>
</evidence>
<comment type="caution">
    <text evidence="7">The sequence shown here is derived from an EMBL/GenBank/DDBJ whole genome shotgun (WGS) entry which is preliminary data.</text>
</comment>
<evidence type="ECO:0000256" key="3">
    <source>
        <dbReference type="ARBA" id="ARBA00022989"/>
    </source>
</evidence>
<dbReference type="RefSeq" id="WP_165261758.1">
    <property type="nucleotide sequence ID" value="NZ_JAAKGT010000012.1"/>
</dbReference>
<evidence type="ECO:0000256" key="1">
    <source>
        <dbReference type="ARBA" id="ARBA00004167"/>
    </source>
</evidence>
<dbReference type="AlphaFoldDB" id="A0A6G4R264"/>
<keyword evidence="3 5" id="KW-1133">Transmembrane helix</keyword>
<keyword evidence="2 5" id="KW-0812">Transmembrane</keyword>
<dbReference type="Pfam" id="PF05569">
    <property type="entry name" value="Peptidase_M56"/>
    <property type="match status" value="1"/>
</dbReference>
<evidence type="ECO:0000313" key="7">
    <source>
        <dbReference type="EMBL" id="NGM51872.1"/>
    </source>
</evidence>